<dbReference type="InterPro" id="IPR012337">
    <property type="entry name" value="RNaseH-like_sf"/>
</dbReference>
<gene>
    <name evidence="3" type="ORF">CCMP2556_LOCUS2115</name>
</gene>
<reference evidence="3 4" key="1">
    <citation type="submission" date="2024-02" db="EMBL/GenBank/DDBJ databases">
        <authorList>
            <person name="Chen Y."/>
            <person name="Shah S."/>
            <person name="Dougan E. K."/>
            <person name="Thang M."/>
            <person name="Chan C."/>
        </authorList>
    </citation>
    <scope>NUCLEOTIDE SEQUENCE [LARGE SCALE GENOMIC DNA]</scope>
</reference>
<dbReference type="InterPro" id="IPR050951">
    <property type="entry name" value="Retrovirus_Pol_polyprotein"/>
</dbReference>
<dbReference type="PANTHER" id="PTHR37984:SF5">
    <property type="entry name" value="PROTEIN NYNRIN-LIKE"/>
    <property type="match status" value="1"/>
</dbReference>
<keyword evidence="4" id="KW-1185">Reference proteome</keyword>
<accession>A0ABP0HK51</accession>
<comment type="caution">
    <text evidence="3">The sequence shown here is derived from an EMBL/GenBank/DDBJ whole genome shotgun (WGS) entry which is preliminary data.</text>
</comment>
<dbReference type="PROSITE" id="PS50994">
    <property type="entry name" value="INTEGRASE"/>
    <property type="match status" value="1"/>
</dbReference>
<evidence type="ECO:0000313" key="4">
    <source>
        <dbReference type="Proteomes" id="UP001642484"/>
    </source>
</evidence>
<protein>
    <recommendedName>
        <fullName evidence="2">Integrase catalytic domain-containing protein</fullName>
    </recommendedName>
</protein>
<sequence>MASGSSNDTSLGGEIFQEWPRHNSGWQLPEIRELWTALLDLGRFEEIHLDGCMFGLSTKVGLIKKPWKIRCSRPGWLTPLARKCDGTHAHIPALGGTIARQTALYTPKLCRAVCSNLQRGLHEAAAFGTTEVRFNKEDLKTLTEQELNRLIATALKLHRLCGHPNNRALVRNLATRGQMAVPAVKASLEKEEQLWRTLQMDTFHLKYEGFTYHFLLMLDEASGFSVVHLVMYHLSDEHANITSAQVIDTLQRCWGQYFGLPERIRCDLEGSFRGEMVEDFCHSRGIELSFVPAEHHESTGDVERMIGELKKKMSHHLRNEVENTSPEQAAWQMCAAHNRVARVGGYSPAQWALGRDLEERDNLAIQTAQGDPASEMSHNLQARLRAEATYRKLQSDAKISRGLNSRPQRSTQFLPGDLVYFRRWKVPAHAYLDSPSMKVARFYGPARVLAAETKLQSDGLTRASTNIIWIIAGSKLKKAHSSQLRHASERERLIAKATEAPTLPWTFSALSRNLSQGEYEDLTKEPKKTRTSATTRTATPSGHRSRSRGPRVRAEPSEVPGPSQVPPDAQQAPADESEEELIPAGHAAPPDLSAEQGLDQILQNPPPDIDAQRLLEDPSY</sequence>
<feature type="compositionally biased region" description="Low complexity" evidence="1">
    <location>
        <begin position="531"/>
        <end position="542"/>
    </location>
</feature>
<dbReference type="Gene3D" id="3.30.420.10">
    <property type="entry name" value="Ribonuclease H-like superfamily/Ribonuclease H"/>
    <property type="match status" value="1"/>
</dbReference>
<feature type="domain" description="Integrase catalytic" evidence="2">
    <location>
        <begin position="178"/>
        <end position="356"/>
    </location>
</feature>
<feature type="non-terminal residue" evidence="3">
    <location>
        <position position="620"/>
    </location>
</feature>
<dbReference type="InterPro" id="IPR036397">
    <property type="entry name" value="RNaseH_sf"/>
</dbReference>
<evidence type="ECO:0000313" key="3">
    <source>
        <dbReference type="EMBL" id="CAK8990598.1"/>
    </source>
</evidence>
<feature type="non-terminal residue" evidence="3">
    <location>
        <position position="1"/>
    </location>
</feature>
<proteinExistence type="predicted"/>
<dbReference type="InterPro" id="IPR001584">
    <property type="entry name" value="Integrase_cat-core"/>
</dbReference>
<evidence type="ECO:0000259" key="2">
    <source>
        <dbReference type="PROSITE" id="PS50994"/>
    </source>
</evidence>
<feature type="compositionally biased region" description="Basic and acidic residues" evidence="1">
    <location>
        <begin position="610"/>
        <end position="620"/>
    </location>
</feature>
<name>A0ABP0HK51_9DINO</name>
<dbReference type="EMBL" id="CAXAMN010000777">
    <property type="protein sequence ID" value="CAK8990598.1"/>
    <property type="molecule type" value="Genomic_DNA"/>
</dbReference>
<dbReference type="SUPFAM" id="SSF53098">
    <property type="entry name" value="Ribonuclease H-like"/>
    <property type="match status" value="1"/>
</dbReference>
<dbReference type="PANTHER" id="PTHR37984">
    <property type="entry name" value="PROTEIN CBG26694"/>
    <property type="match status" value="1"/>
</dbReference>
<feature type="region of interest" description="Disordered" evidence="1">
    <location>
        <begin position="517"/>
        <end position="620"/>
    </location>
</feature>
<dbReference type="Proteomes" id="UP001642484">
    <property type="component" value="Unassembled WGS sequence"/>
</dbReference>
<organism evidence="3 4">
    <name type="scientific">Durusdinium trenchii</name>
    <dbReference type="NCBI Taxonomy" id="1381693"/>
    <lineage>
        <taxon>Eukaryota</taxon>
        <taxon>Sar</taxon>
        <taxon>Alveolata</taxon>
        <taxon>Dinophyceae</taxon>
        <taxon>Suessiales</taxon>
        <taxon>Symbiodiniaceae</taxon>
        <taxon>Durusdinium</taxon>
    </lineage>
</organism>
<evidence type="ECO:0000256" key="1">
    <source>
        <dbReference type="SAM" id="MobiDB-lite"/>
    </source>
</evidence>